<dbReference type="EMBL" id="CP012747">
    <property type="protein sequence ID" value="ALL68919.1"/>
    <property type="molecule type" value="Genomic_DNA"/>
</dbReference>
<dbReference type="GeneID" id="69972560"/>
<dbReference type="AlphaFoldDB" id="A0A0P0RJN7"/>
<gene>
    <name evidence="1" type="ORF">K788_0000078</name>
</gene>
<evidence type="ECO:0000313" key="2">
    <source>
        <dbReference type="Proteomes" id="UP000019146"/>
    </source>
</evidence>
<dbReference type="Proteomes" id="UP000019146">
    <property type="component" value="Chromosome 2"/>
</dbReference>
<name>A0A0P0RJN7_9BURK</name>
<organism evidence="1 2">
    <name type="scientific">Paraburkholderia caribensis MBA4</name>
    <dbReference type="NCBI Taxonomy" id="1323664"/>
    <lineage>
        <taxon>Bacteria</taxon>
        <taxon>Pseudomonadati</taxon>
        <taxon>Pseudomonadota</taxon>
        <taxon>Betaproteobacteria</taxon>
        <taxon>Burkholderiales</taxon>
        <taxon>Burkholderiaceae</taxon>
        <taxon>Paraburkholderia</taxon>
    </lineage>
</organism>
<evidence type="ECO:0000313" key="1">
    <source>
        <dbReference type="EMBL" id="ALL68919.1"/>
    </source>
</evidence>
<accession>A0A0P0RJN7</accession>
<sequence>MHTAFASSRTLPRRAPTIERSTPAALSLVTIDVTVPGTSSAAGRRALLAALGEGSRLFVMTVDKRNESITFRVDVMARSVGDVVGALAGVLRRATIGRVRSIALTQHAARQH</sequence>
<protein>
    <submittedName>
        <fullName evidence="1">Uncharacterized protein</fullName>
    </submittedName>
</protein>
<reference evidence="1 2" key="1">
    <citation type="journal article" date="2014" name="Genome Announc.">
        <title>Draft Genome Sequence of the Haloacid-Degrading Burkholderia caribensis Strain MBA4.</title>
        <authorList>
            <person name="Pan Y."/>
            <person name="Kong K.F."/>
            <person name="Tsang J.S."/>
        </authorList>
    </citation>
    <scope>NUCLEOTIDE SEQUENCE [LARGE SCALE GENOMIC DNA]</scope>
    <source>
        <strain evidence="1 2">MBA4</strain>
    </source>
</reference>
<dbReference type="RefSeq" id="WP_035997207.1">
    <property type="nucleotide sequence ID" value="NZ_CP012747.1"/>
</dbReference>
<proteinExistence type="predicted"/>
<dbReference type="KEGG" id="bcai:K788_0000078"/>